<evidence type="ECO:0000313" key="1">
    <source>
        <dbReference type="EMBL" id="CAG8781878.1"/>
    </source>
</evidence>
<gene>
    <name evidence="1" type="ORF">RPERSI_LOCUS17712</name>
</gene>
<dbReference type="EMBL" id="CAJVQC010045765">
    <property type="protein sequence ID" value="CAG8781878.1"/>
    <property type="molecule type" value="Genomic_DNA"/>
</dbReference>
<name>A0ACA9R9F8_9GLOM</name>
<accession>A0ACA9R9F8</accession>
<sequence>MRNLYNQWMNKEIKEYTKTSKTKRPSYLLIATWVKEAWEAVDINMIRKSFTCCGIFNAMDGTEDDLIFDFMKKWEFSEDYKYSKLNLSPLPQPNDLITAL</sequence>
<dbReference type="Proteomes" id="UP000789920">
    <property type="component" value="Unassembled WGS sequence"/>
</dbReference>
<proteinExistence type="predicted"/>
<organism evidence="1 2">
    <name type="scientific">Racocetra persica</name>
    <dbReference type="NCBI Taxonomy" id="160502"/>
    <lineage>
        <taxon>Eukaryota</taxon>
        <taxon>Fungi</taxon>
        <taxon>Fungi incertae sedis</taxon>
        <taxon>Mucoromycota</taxon>
        <taxon>Glomeromycotina</taxon>
        <taxon>Glomeromycetes</taxon>
        <taxon>Diversisporales</taxon>
        <taxon>Gigasporaceae</taxon>
        <taxon>Racocetra</taxon>
    </lineage>
</organism>
<reference evidence="1" key="1">
    <citation type="submission" date="2021-06" db="EMBL/GenBank/DDBJ databases">
        <authorList>
            <person name="Kallberg Y."/>
            <person name="Tangrot J."/>
            <person name="Rosling A."/>
        </authorList>
    </citation>
    <scope>NUCLEOTIDE SEQUENCE</scope>
    <source>
        <strain evidence="1">MA461A</strain>
    </source>
</reference>
<protein>
    <submittedName>
        <fullName evidence="1">25853_t:CDS:1</fullName>
    </submittedName>
</protein>
<keyword evidence="2" id="KW-1185">Reference proteome</keyword>
<evidence type="ECO:0000313" key="2">
    <source>
        <dbReference type="Proteomes" id="UP000789920"/>
    </source>
</evidence>
<comment type="caution">
    <text evidence="1">The sequence shown here is derived from an EMBL/GenBank/DDBJ whole genome shotgun (WGS) entry which is preliminary data.</text>
</comment>